<dbReference type="InterPro" id="IPR001310">
    <property type="entry name" value="Histidine_triad_HIT"/>
</dbReference>
<protein>
    <submittedName>
        <fullName evidence="5">HIT family protein</fullName>
    </submittedName>
</protein>
<sequence length="137" mass="15468">MKDCLFCKIIVREIPAEIVYEDDFSIAFLDNRPINPGHTLLVPKEHHENLYDMPDTLLAKFAPNIKKLARAIKKGLSADGTNIGINNDSSAGQVIFHHHTHIIPRFANDGHRHWKGAPYENKDAETETAQKIKSMLS</sequence>
<comment type="caution">
    <text evidence="5">The sequence shown here is derived from an EMBL/GenBank/DDBJ whole genome shotgun (WGS) entry which is preliminary data.</text>
</comment>
<dbReference type="PANTHER" id="PTHR46648">
    <property type="entry name" value="HIT FAMILY PROTEIN 1"/>
    <property type="match status" value="1"/>
</dbReference>
<evidence type="ECO:0000256" key="1">
    <source>
        <dbReference type="PIRSR" id="PIRSR601310-1"/>
    </source>
</evidence>
<evidence type="ECO:0000313" key="6">
    <source>
        <dbReference type="Proteomes" id="UP000230638"/>
    </source>
</evidence>
<feature type="domain" description="HIT" evidence="4">
    <location>
        <begin position="5"/>
        <end position="112"/>
    </location>
</feature>
<dbReference type="GO" id="GO:0003824">
    <property type="term" value="F:catalytic activity"/>
    <property type="evidence" value="ECO:0007669"/>
    <property type="project" value="InterPro"/>
</dbReference>
<dbReference type="InterPro" id="IPR039384">
    <property type="entry name" value="HINT"/>
</dbReference>
<dbReference type="SUPFAM" id="SSF54197">
    <property type="entry name" value="HIT-like"/>
    <property type="match status" value="1"/>
</dbReference>
<dbReference type="Proteomes" id="UP000230638">
    <property type="component" value="Unassembled WGS sequence"/>
</dbReference>
<dbReference type="EMBL" id="PCTL01000021">
    <property type="protein sequence ID" value="PIP73375.1"/>
    <property type="molecule type" value="Genomic_DNA"/>
</dbReference>
<dbReference type="InterPro" id="IPR011146">
    <property type="entry name" value="HIT-like"/>
</dbReference>
<reference evidence="5 6" key="1">
    <citation type="submission" date="2017-09" db="EMBL/GenBank/DDBJ databases">
        <title>Depth-based differentiation of microbial function through sediment-hosted aquifers and enrichment of novel symbionts in the deep terrestrial subsurface.</title>
        <authorList>
            <person name="Probst A.J."/>
            <person name="Ladd B."/>
            <person name="Jarett J.K."/>
            <person name="Geller-Mcgrath D.E."/>
            <person name="Sieber C.M."/>
            <person name="Emerson J.B."/>
            <person name="Anantharaman K."/>
            <person name="Thomas B.C."/>
            <person name="Malmstrom R."/>
            <person name="Stieglmeier M."/>
            <person name="Klingl A."/>
            <person name="Woyke T."/>
            <person name="Ryan C.M."/>
            <person name="Banfield J.F."/>
        </authorList>
    </citation>
    <scope>NUCLEOTIDE SEQUENCE [LARGE SCALE GENOMIC DNA]</scope>
    <source>
        <strain evidence="5">CG22_combo_CG10-13_8_21_14_all_47_15</strain>
    </source>
</reference>
<evidence type="ECO:0000256" key="2">
    <source>
        <dbReference type="PIRSR" id="PIRSR601310-3"/>
    </source>
</evidence>
<dbReference type="Pfam" id="PF01230">
    <property type="entry name" value="HIT"/>
    <property type="match status" value="1"/>
</dbReference>
<feature type="short sequence motif" description="Histidine triad motif" evidence="2 3">
    <location>
        <begin position="97"/>
        <end position="101"/>
    </location>
</feature>
<name>A0A2H0CTW9_9BACT</name>
<evidence type="ECO:0000313" key="5">
    <source>
        <dbReference type="EMBL" id="PIP73375.1"/>
    </source>
</evidence>
<dbReference type="PROSITE" id="PS51084">
    <property type="entry name" value="HIT_2"/>
    <property type="match status" value="1"/>
</dbReference>
<evidence type="ECO:0000256" key="3">
    <source>
        <dbReference type="PROSITE-ProRule" id="PRU00464"/>
    </source>
</evidence>
<accession>A0A2H0CTW9</accession>
<proteinExistence type="predicted"/>
<dbReference type="GO" id="GO:0009117">
    <property type="term" value="P:nucleotide metabolic process"/>
    <property type="evidence" value="ECO:0007669"/>
    <property type="project" value="TreeGrafter"/>
</dbReference>
<dbReference type="Gene3D" id="3.30.428.10">
    <property type="entry name" value="HIT-like"/>
    <property type="match status" value="1"/>
</dbReference>
<dbReference type="PANTHER" id="PTHR46648:SF1">
    <property type="entry name" value="ADENOSINE 5'-MONOPHOSPHORAMIDASE HNT1"/>
    <property type="match status" value="1"/>
</dbReference>
<dbReference type="CDD" id="cd01277">
    <property type="entry name" value="HINT_subgroup"/>
    <property type="match status" value="1"/>
</dbReference>
<evidence type="ECO:0000259" key="4">
    <source>
        <dbReference type="PROSITE" id="PS51084"/>
    </source>
</evidence>
<feature type="active site" description="Tele-AMP-histidine intermediate" evidence="1">
    <location>
        <position position="99"/>
    </location>
</feature>
<dbReference type="InterPro" id="IPR036265">
    <property type="entry name" value="HIT-like_sf"/>
</dbReference>
<dbReference type="PRINTS" id="PR00332">
    <property type="entry name" value="HISTRIAD"/>
</dbReference>
<organism evidence="5 6">
    <name type="scientific">Candidatus Lloydbacteria bacterium CG22_combo_CG10-13_8_21_14_all_47_15</name>
    <dbReference type="NCBI Taxonomy" id="1974635"/>
    <lineage>
        <taxon>Bacteria</taxon>
        <taxon>Candidatus Lloydiibacteriota</taxon>
    </lineage>
</organism>
<dbReference type="AlphaFoldDB" id="A0A2H0CTW9"/>
<gene>
    <name evidence="5" type="ORF">COW88_02030</name>
</gene>